<dbReference type="GeneID" id="108442937"/>
<evidence type="ECO:0000256" key="2">
    <source>
        <dbReference type="SAM" id="MobiDB-lite"/>
    </source>
</evidence>
<feature type="region of interest" description="Disordered" evidence="2">
    <location>
        <begin position="318"/>
        <end position="360"/>
    </location>
</feature>
<keyword evidence="1" id="KW-0175">Coiled coil</keyword>
<feature type="region of interest" description="Disordered" evidence="2">
    <location>
        <begin position="863"/>
        <end position="910"/>
    </location>
</feature>
<feature type="region of interest" description="Disordered" evidence="2">
    <location>
        <begin position="94"/>
        <end position="172"/>
    </location>
</feature>
<feature type="region of interest" description="Disordered" evidence="2">
    <location>
        <begin position="1054"/>
        <end position="1136"/>
    </location>
</feature>
<feature type="compositionally biased region" description="Acidic residues" evidence="2">
    <location>
        <begin position="163"/>
        <end position="172"/>
    </location>
</feature>
<feature type="compositionally biased region" description="Polar residues" evidence="2">
    <location>
        <begin position="94"/>
        <end position="108"/>
    </location>
</feature>
<reference evidence="3" key="2">
    <citation type="submission" date="2025-08" db="UniProtKB">
        <authorList>
            <consortium name="Ensembl"/>
        </authorList>
    </citation>
    <scope>IDENTIFICATION</scope>
</reference>
<protein>
    <recommendedName>
        <fullName evidence="5">AKNA domain-containing protein</fullName>
    </recommendedName>
</protein>
<feature type="compositionally biased region" description="Basic and acidic residues" evidence="2">
    <location>
        <begin position="127"/>
        <end position="142"/>
    </location>
</feature>
<sequence length="1389" mass="154373">MSVMTDPNRRISSKEMSGEAPAQRRKTNKGRCQQIGCERTTEEDKEDVDDEAHPESGTLVLWEKRFEQSIFVDISDDDSLHLSDLQGSFRVHVSQNQGSMHSSENTGLSNSYEVEEDSSESPVSISNEHKDHGHIRVVEGNEAKGSVPYPKTPEQPRWRPDDDNTSDEDQEELPYDGELHQNYLFHTESHTVNSKELCIVNETYQQGSAAFCTLSKPSRDTEKVNGGIYNTDQPIVGVVQGQEPSRVSASVPEFLLRHFSQDELINCGRLIEAETMPEVSLLDSIDETARSRASAKLHTTSGVGCHSAKIKASPCLLEENESSRGESHTASDLTDSKTRVTETTTQRNKPTDQLVNRSGIHNQSDSSIVFRTSCISNGDTSPVNLAEDEKEDEEENAGHSCSASTPNLPKADIQSARFLLGRTRSCSELKYGQGQVHYPLPDFSKVAPKVKIPKGNGPTKPDCHTPSADRAHATAGILGKSPSSCTVDVISRVLEDSIWLTEMRKDEEKQSRLDQHLQAEYNRLLAKYPEDDNLINLMRPRDQTQIFSEQPPSTHKIETVSGPDITQGPAQTRASPQTPQSTVEGLVEVKRDAVQSSLSMQKSITEGQRLTTELRAVIEQFVKKVEEFKKCISNMSLTVEEQQKMFKGMMEALDQLERNYMSKKEEHRVLEMQNYMGFDRNTGEFDPDRQVEGEIFRLGMQLEDIKEQIDRNTHHALSLPHSSSTPTPSLHGEIVPSASYQATLHEEPVFSFSTSVGEEEEHFKTINDGPSAADSPLSCPSENSFRLHVFSQMSCTSREDEEGSMNVPCEEEYCEDFLAQLTEPASRNHQRTPNRTEDIEFHMQDPPEQHTNIAQLQRFVSPETDSGFGASDQSRPPTGLSHTQCNTESLSPSDDVASMTSVSTSDNEASHSNLHTAISVATWAGWPRMGDSEPDQLSNNVQNIHNTRTQENYTTQNTQVGLHSMAEAPLCEGATLHSVSLQEPSQEDQLAQIQKPTAVEMPTRARLLQCSCPNSEAISALQYEVSHLKRALEESLGHLPHLSLRMEHLSSMYSQEKRLRSRPRSRHQHRLSSSRCLNTDLDLQRMEDWNSSDMEPSKIKGSDSAESNHTEMPVFFNPTHRGAATHSKSPSNRRLHDVKCSFTASLESLSQDTSPSKPSNNHQRAVVLGADGNISTGPGSQHSDASIGSLSDYKTASVRPTNHRRAVNIEPTIHGSRHSAGIGNKASFGLTGNRSSANTGCTPPGESLCLMDRHFSPPLHLLHKPLLQTNYGSCNSLPPGFKVQDQQSDPEASSRRRSTQSDSAMLPSNVYFQQTSPLPTSPCKTRGRSRRQRVKEEAINRTLDKALEAALMMKQTTDRMAKTLSADLAKVQIYRKFHSLHPLSDMEQA</sequence>
<accession>A0A3B4CI91</accession>
<feature type="coiled-coil region" evidence="1">
    <location>
        <begin position="639"/>
        <end position="673"/>
    </location>
</feature>
<feature type="compositionally biased region" description="Acidic residues" evidence="2">
    <location>
        <begin position="386"/>
        <end position="395"/>
    </location>
</feature>
<dbReference type="RefSeq" id="XP_037386751.1">
    <property type="nucleotide sequence ID" value="XM_037530854.1"/>
</dbReference>
<dbReference type="InterPro" id="IPR052655">
    <property type="entry name" value="AKNA_Centrosome-Trans_reg"/>
</dbReference>
<feature type="compositionally biased region" description="Basic and acidic residues" evidence="2">
    <location>
        <begin position="1095"/>
        <end position="1109"/>
    </location>
</feature>
<reference evidence="3" key="3">
    <citation type="submission" date="2025-09" db="UniProtKB">
        <authorList>
            <consortium name="Ensembl"/>
        </authorList>
    </citation>
    <scope>IDENTIFICATION</scope>
</reference>
<feature type="compositionally biased region" description="Polar residues" evidence="2">
    <location>
        <begin position="871"/>
        <end position="910"/>
    </location>
</feature>
<feature type="compositionally biased region" description="Polar residues" evidence="2">
    <location>
        <begin position="341"/>
        <end position="360"/>
    </location>
</feature>
<dbReference type="CTD" id="254268"/>
<name>A0A3B4CI91_PYGNA</name>
<dbReference type="PANTHER" id="PTHR21510">
    <property type="entry name" value="AKNA DOMAIN-CONTAINING PROTEIN"/>
    <property type="match status" value="1"/>
</dbReference>
<dbReference type="GeneTree" id="ENSGT00940000154254"/>
<feature type="region of interest" description="Disordered" evidence="2">
    <location>
        <begin position="1"/>
        <end position="58"/>
    </location>
</feature>
<feature type="compositionally biased region" description="Acidic residues" evidence="2">
    <location>
        <begin position="41"/>
        <end position="52"/>
    </location>
</feature>
<dbReference type="Ensembl" id="ENSPNAT00000018792.2">
    <property type="protein sequence ID" value="ENSPNAP00000011722.2"/>
    <property type="gene ID" value="ENSPNAG00000017404.2"/>
</dbReference>
<feature type="compositionally biased region" description="Basic residues" evidence="2">
    <location>
        <begin position="1059"/>
        <end position="1072"/>
    </location>
</feature>
<evidence type="ECO:0000256" key="1">
    <source>
        <dbReference type="SAM" id="Coils"/>
    </source>
</evidence>
<dbReference type="STRING" id="42514.ENSPNAP00000011722"/>
<evidence type="ECO:0008006" key="5">
    <source>
        <dbReference type="Google" id="ProtNLM"/>
    </source>
</evidence>
<feature type="compositionally biased region" description="Basic and acidic residues" evidence="2">
    <location>
        <begin position="321"/>
        <end position="340"/>
    </location>
</feature>
<feature type="region of interest" description="Disordered" evidence="2">
    <location>
        <begin position="379"/>
        <end position="409"/>
    </location>
</feature>
<dbReference type="OMA" id="SHSVNMD"/>
<dbReference type="Proteomes" id="UP001501920">
    <property type="component" value="Chromosome 19"/>
</dbReference>
<feature type="region of interest" description="Disordered" evidence="2">
    <location>
        <begin position="1277"/>
        <end position="1335"/>
    </location>
</feature>
<feature type="compositionally biased region" description="Basic and acidic residues" evidence="2">
    <location>
        <begin position="7"/>
        <end position="17"/>
    </location>
</feature>
<feature type="region of interest" description="Disordered" evidence="2">
    <location>
        <begin position="1170"/>
        <end position="1227"/>
    </location>
</feature>
<proteinExistence type="predicted"/>
<feature type="compositionally biased region" description="Polar residues" evidence="2">
    <location>
        <begin position="1173"/>
        <end position="1200"/>
    </location>
</feature>
<evidence type="ECO:0000313" key="4">
    <source>
        <dbReference type="Proteomes" id="UP001501920"/>
    </source>
</evidence>
<keyword evidence="4" id="KW-1185">Reference proteome</keyword>
<evidence type="ECO:0000313" key="3">
    <source>
        <dbReference type="Ensembl" id="ENSPNAP00000011722.2"/>
    </source>
</evidence>
<organism evidence="3 4">
    <name type="scientific">Pygocentrus nattereri</name>
    <name type="common">Red-bellied piranha</name>
    <dbReference type="NCBI Taxonomy" id="42514"/>
    <lineage>
        <taxon>Eukaryota</taxon>
        <taxon>Metazoa</taxon>
        <taxon>Chordata</taxon>
        <taxon>Craniata</taxon>
        <taxon>Vertebrata</taxon>
        <taxon>Euteleostomi</taxon>
        <taxon>Actinopterygii</taxon>
        <taxon>Neopterygii</taxon>
        <taxon>Teleostei</taxon>
        <taxon>Ostariophysi</taxon>
        <taxon>Characiformes</taxon>
        <taxon>Characoidei</taxon>
        <taxon>Pygocentrus</taxon>
    </lineage>
</organism>
<dbReference type="PANTHER" id="PTHR21510:SF16">
    <property type="entry name" value="PROTEIN AKNAD1"/>
    <property type="match status" value="1"/>
</dbReference>
<reference evidence="3 4" key="1">
    <citation type="submission" date="2020-10" db="EMBL/GenBank/DDBJ databases">
        <title>Pygocentrus nattereri (red-bellied piranha) genome, fPygNat1, primary haplotype.</title>
        <authorList>
            <person name="Myers G."/>
            <person name="Meyer A."/>
            <person name="Karagic N."/>
            <person name="Pippel M."/>
            <person name="Winkler S."/>
            <person name="Tracey A."/>
            <person name="Wood J."/>
            <person name="Formenti G."/>
            <person name="Howe K."/>
            <person name="Fedrigo O."/>
            <person name="Jarvis E.D."/>
        </authorList>
    </citation>
    <scope>NUCLEOTIDE SEQUENCE [LARGE SCALE GENOMIC DNA]</scope>
</reference>